<evidence type="ECO:0000313" key="1">
    <source>
        <dbReference type="EMBL" id="AYV86247.1"/>
    </source>
</evidence>
<dbReference type="EMBL" id="MK072499">
    <property type="protein sequence ID" value="AYV86247.1"/>
    <property type="molecule type" value="Genomic_DNA"/>
</dbReference>
<sequence length="118" mass="14292">MKRVPPSAVQRMYPLPQLCCEIILGYDTRCFMENKVNQFLIDRHLKGWLPDYEWNDRVNMIIFVMEEIFNHRDTLEHLTQIELEEKFRKCFTVTTPIGNIHYSVHGLREFVSEMMDYF</sequence>
<reference evidence="1" key="1">
    <citation type="submission" date="2018-10" db="EMBL/GenBank/DDBJ databases">
        <title>Hidden diversity of soil giant viruses.</title>
        <authorList>
            <person name="Schulz F."/>
            <person name="Alteio L."/>
            <person name="Goudeau D."/>
            <person name="Ryan E.M."/>
            <person name="Malmstrom R.R."/>
            <person name="Blanchard J."/>
            <person name="Woyke T."/>
        </authorList>
    </citation>
    <scope>NUCLEOTIDE SEQUENCE</scope>
    <source>
        <strain evidence="1">SMV1</strain>
    </source>
</reference>
<accession>A0A3G5AGD7</accession>
<name>A0A3G5AGD7_9VIRU</name>
<organism evidence="1">
    <name type="scientific">Solumvirus sp</name>
    <dbReference type="NCBI Taxonomy" id="2487773"/>
    <lineage>
        <taxon>Viruses</taxon>
        <taxon>Pithoviruses</taxon>
    </lineage>
</organism>
<protein>
    <submittedName>
        <fullName evidence="1">Uncharacterized protein</fullName>
    </submittedName>
</protein>
<gene>
    <name evidence="1" type="ORF">Solumvirus2_54</name>
</gene>
<proteinExistence type="predicted"/>